<dbReference type="AlphaFoldDB" id="A0A251Q6R3"/>
<dbReference type="PANTHER" id="PTHR34663:SF21">
    <property type="entry name" value="PROTEIN, PUTATIVE-RELATED"/>
    <property type="match status" value="1"/>
</dbReference>
<organism evidence="3 4">
    <name type="scientific">Prunus persica</name>
    <name type="common">Peach</name>
    <name type="synonym">Amygdalus persica</name>
    <dbReference type="NCBI Taxonomy" id="3760"/>
    <lineage>
        <taxon>Eukaryota</taxon>
        <taxon>Viridiplantae</taxon>
        <taxon>Streptophyta</taxon>
        <taxon>Embryophyta</taxon>
        <taxon>Tracheophyta</taxon>
        <taxon>Spermatophyta</taxon>
        <taxon>Magnoliopsida</taxon>
        <taxon>eudicotyledons</taxon>
        <taxon>Gunneridae</taxon>
        <taxon>Pentapetalae</taxon>
        <taxon>rosids</taxon>
        <taxon>fabids</taxon>
        <taxon>Rosales</taxon>
        <taxon>Rosaceae</taxon>
        <taxon>Amygdaloideae</taxon>
        <taxon>Amygdaleae</taxon>
        <taxon>Prunus</taxon>
    </lineage>
</organism>
<evidence type="ECO:0000256" key="2">
    <source>
        <dbReference type="SAM" id="SignalP"/>
    </source>
</evidence>
<dbReference type="GO" id="GO:0045087">
    <property type="term" value="P:innate immune response"/>
    <property type="evidence" value="ECO:0007669"/>
    <property type="project" value="InterPro"/>
</dbReference>
<feature type="chain" id="PRO_5012829304" evidence="2">
    <location>
        <begin position="29"/>
        <end position="83"/>
    </location>
</feature>
<evidence type="ECO:0000256" key="1">
    <source>
        <dbReference type="SAM" id="MobiDB-lite"/>
    </source>
</evidence>
<dbReference type="Gramene" id="ONI19504">
    <property type="protein sequence ID" value="ONI19504"/>
    <property type="gene ID" value="PRUPE_3G281700"/>
</dbReference>
<dbReference type="EMBL" id="CM007653">
    <property type="protein sequence ID" value="ONI19504.1"/>
    <property type="molecule type" value="Genomic_DNA"/>
</dbReference>
<keyword evidence="2" id="KW-0732">Signal</keyword>
<feature type="signal peptide" evidence="2">
    <location>
        <begin position="1"/>
        <end position="28"/>
    </location>
</feature>
<gene>
    <name evidence="3" type="ORF">PRUPE_3G281700</name>
</gene>
<evidence type="ECO:0000313" key="3">
    <source>
        <dbReference type="EMBL" id="ONI19504.1"/>
    </source>
</evidence>
<dbReference type="InterPro" id="IPR044700">
    <property type="entry name" value="PIP2/PIPL1"/>
</dbReference>
<feature type="region of interest" description="Disordered" evidence="1">
    <location>
        <begin position="35"/>
        <end position="58"/>
    </location>
</feature>
<dbReference type="PANTHER" id="PTHR34663">
    <property type="entry name" value="OS06G0637400 PROTEIN"/>
    <property type="match status" value="1"/>
</dbReference>
<keyword evidence="4" id="KW-1185">Reference proteome</keyword>
<evidence type="ECO:0000313" key="4">
    <source>
        <dbReference type="Proteomes" id="UP000006882"/>
    </source>
</evidence>
<protein>
    <submittedName>
        <fullName evidence="3">Uncharacterized protein</fullName>
    </submittedName>
</protein>
<accession>A0A251Q6R3</accession>
<dbReference type="Proteomes" id="UP000006882">
    <property type="component" value="Chromosome G3"/>
</dbReference>
<feature type="compositionally biased region" description="Basic residues" evidence="1">
    <location>
        <begin position="35"/>
        <end position="47"/>
    </location>
</feature>
<reference evidence="3 4" key="1">
    <citation type="journal article" date="2013" name="Nat. Genet.">
        <title>The high-quality draft genome of peach (Prunus persica) identifies unique patterns of genetic diversity, domestication and genome evolution.</title>
        <authorList>
            <consortium name="International Peach Genome Initiative"/>
            <person name="Verde I."/>
            <person name="Abbott A.G."/>
            <person name="Scalabrin S."/>
            <person name="Jung S."/>
            <person name="Shu S."/>
            <person name="Marroni F."/>
            <person name="Zhebentyayeva T."/>
            <person name="Dettori M.T."/>
            <person name="Grimwood J."/>
            <person name="Cattonaro F."/>
            <person name="Zuccolo A."/>
            <person name="Rossini L."/>
            <person name="Jenkins J."/>
            <person name="Vendramin E."/>
            <person name="Meisel L.A."/>
            <person name="Decroocq V."/>
            <person name="Sosinski B."/>
            <person name="Prochnik S."/>
            <person name="Mitros T."/>
            <person name="Policriti A."/>
            <person name="Cipriani G."/>
            <person name="Dondini L."/>
            <person name="Ficklin S."/>
            <person name="Goodstein D.M."/>
            <person name="Xuan P."/>
            <person name="Del Fabbro C."/>
            <person name="Aramini V."/>
            <person name="Copetti D."/>
            <person name="Gonzalez S."/>
            <person name="Horner D.S."/>
            <person name="Falchi R."/>
            <person name="Lucas S."/>
            <person name="Mica E."/>
            <person name="Maldonado J."/>
            <person name="Lazzari B."/>
            <person name="Bielenberg D."/>
            <person name="Pirona R."/>
            <person name="Miculan M."/>
            <person name="Barakat A."/>
            <person name="Testolin R."/>
            <person name="Stella A."/>
            <person name="Tartarini S."/>
            <person name="Tonutti P."/>
            <person name="Arus P."/>
            <person name="Orellana A."/>
            <person name="Wells C."/>
            <person name="Main D."/>
            <person name="Vizzotto G."/>
            <person name="Silva H."/>
            <person name="Salamini F."/>
            <person name="Schmutz J."/>
            <person name="Morgante M."/>
            <person name="Rokhsar D.S."/>
        </authorList>
    </citation>
    <scope>NUCLEOTIDE SEQUENCE [LARGE SCALE GENOMIC DNA]</scope>
    <source>
        <strain evidence="4">cv. Nemared</strain>
    </source>
</reference>
<name>A0A251Q6R3_PRUPE</name>
<dbReference type="GO" id="GO:0050793">
    <property type="term" value="P:regulation of developmental process"/>
    <property type="evidence" value="ECO:0007669"/>
    <property type="project" value="InterPro"/>
</dbReference>
<proteinExistence type="predicted"/>
<sequence>MAREIKLQRFLVPLLVLSFVLLAAAIEARPLSHHYKNHHHQGHQLHHNPREAGPSPGGVGHYFGDVLALWGVKNSGQSPGEGH</sequence>